<sequence>MSKPWEDHDGADTGKHGASARDQLLRLVRMHAACLHALQLDSTRTVTDEEIMGALAREFDSLEIHMKDRFVPVDTIAEIQQLFRQDRAEQAAMSHVRRDVIWKTFMRIPLCASAVLAVTALGLFLSTLRYSRAVCALHDFTNGTCNHENSCHLQVVVQVGNEATLLPDWQLPIEAWDESGLVWYNERGPFKCCNDAGQYVRGDANLSGAGSSCCDFYDAQWQVFCDNFGAEERRPPVPECPTSPWSCGAIIETVARERKVKELWLWQEPPSLEVFGASLICLAVSGLVRLFPRFTDFIVRGIEVFVYSVFPRLVRTVRRLRRRCRRLLQHIKASLRRPRPGEESPEGQPEEPASEGQGLSGLSSDESTRRKKRRIKVKASPAHRPHNVVHVRQKELVQSEMPGVTEHKSFERAGPIAVAAVLGGGKQKASNPQKHETPTPTRIVVKARAAAAPRDDQDQPMETTLLPSAVPALPAGHAEEPPAQNVLRPIISPPGHKGQDRHGPSAQARGGRARPQARGQQAPRAVRGAHGAAPRLVQRAAQNAMQRSQGQVEWMQTAAQLRELSRNQEHGTQPLLPETAGDLTAERSMHQVALAAPAHRGANGARHVNPGVQRPPRATQL</sequence>
<feature type="region of interest" description="Disordered" evidence="1">
    <location>
        <begin position="597"/>
        <end position="621"/>
    </location>
</feature>
<keyword evidence="4" id="KW-1185">Reference proteome</keyword>
<feature type="compositionally biased region" description="Basic residues" evidence="1">
    <location>
        <begin position="369"/>
        <end position="387"/>
    </location>
</feature>
<keyword evidence="2" id="KW-0812">Transmembrane</keyword>
<dbReference type="AlphaFoldDB" id="A0A812QLP7"/>
<dbReference type="EMBL" id="CAJNJA010017049">
    <property type="protein sequence ID" value="CAE7393299.1"/>
    <property type="molecule type" value="Genomic_DNA"/>
</dbReference>
<keyword evidence="2" id="KW-1133">Transmembrane helix</keyword>
<feature type="transmembrane region" description="Helical" evidence="2">
    <location>
        <begin position="105"/>
        <end position="125"/>
    </location>
</feature>
<proteinExistence type="predicted"/>
<feature type="region of interest" description="Disordered" evidence="1">
    <location>
        <begin position="335"/>
        <end position="387"/>
    </location>
</feature>
<evidence type="ECO:0000256" key="1">
    <source>
        <dbReference type="SAM" id="MobiDB-lite"/>
    </source>
</evidence>
<dbReference type="OrthoDB" id="426216at2759"/>
<name>A0A812QLP7_9DINO</name>
<protein>
    <submittedName>
        <fullName evidence="3">ANKHD1 protein</fullName>
    </submittedName>
</protein>
<dbReference type="Proteomes" id="UP000601435">
    <property type="component" value="Unassembled WGS sequence"/>
</dbReference>
<evidence type="ECO:0000256" key="2">
    <source>
        <dbReference type="SAM" id="Phobius"/>
    </source>
</evidence>
<organism evidence="3 4">
    <name type="scientific">Symbiodinium necroappetens</name>
    <dbReference type="NCBI Taxonomy" id="1628268"/>
    <lineage>
        <taxon>Eukaryota</taxon>
        <taxon>Sar</taxon>
        <taxon>Alveolata</taxon>
        <taxon>Dinophyceae</taxon>
        <taxon>Suessiales</taxon>
        <taxon>Symbiodiniaceae</taxon>
        <taxon>Symbiodinium</taxon>
    </lineage>
</organism>
<reference evidence="3" key="1">
    <citation type="submission" date="2021-02" db="EMBL/GenBank/DDBJ databases">
        <authorList>
            <person name="Dougan E. K."/>
            <person name="Rhodes N."/>
            <person name="Thang M."/>
            <person name="Chan C."/>
        </authorList>
    </citation>
    <scope>NUCLEOTIDE SEQUENCE</scope>
</reference>
<evidence type="ECO:0000313" key="3">
    <source>
        <dbReference type="EMBL" id="CAE7393299.1"/>
    </source>
</evidence>
<comment type="caution">
    <text evidence="3">The sequence shown here is derived from an EMBL/GenBank/DDBJ whole genome shotgun (WGS) entry which is preliminary data.</text>
</comment>
<feature type="compositionally biased region" description="Low complexity" evidence="1">
    <location>
        <begin position="506"/>
        <end position="529"/>
    </location>
</feature>
<evidence type="ECO:0000313" key="4">
    <source>
        <dbReference type="Proteomes" id="UP000601435"/>
    </source>
</evidence>
<accession>A0A812QLP7</accession>
<gene>
    <name evidence="3" type="primary">ANKHD1</name>
    <name evidence="3" type="ORF">SNEC2469_LOCUS10710</name>
</gene>
<feature type="region of interest" description="Disordered" evidence="1">
    <location>
        <begin position="485"/>
        <end position="533"/>
    </location>
</feature>
<keyword evidence="2" id="KW-0472">Membrane</keyword>
<feature type="compositionally biased region" description="Acidic residues" evidence="1">
    <location>
        <begin position="343"/>
        <end position="353"/>
    </location>
</feature>